<accession>A0A2H0FJY2</accession>
<protein>
    <submittedName>
        <fullName evidence="2">Uncharacterized protein</fullName>
    </submittedName>
</protein>
<organism evidence="2 3">
    <name type="scientific">Candidatus Nealsonbacteria bacterium CG18_big_fil_WC_8_21_14_2_50_37_10</name>
    <dbReference type="NCBI Taxonomy" id="1974717"/>
    <lineage>
        <taxon>Bacteria</taxon>
        <taxon>Candidatus Nealsoniibacteriota</taxon>
    </lineage>
</organism>
<sequence>MPKDNLSKQPKEEILADALKTIFSEDGFLQISEICIKNEIGEEKIEEIAHQIGLVLLGKLPPKQLRTALEKEAKLDPLTATKINQEINQTIFAPVKSFLEEVYKMEIVPPTEPKVAPSEEEPKTPEEKPEVPPKKDVYREPIE</sequence>
<evidence type="ECO:0000313" key="2">
    <source>
        <dbReference type="EMBL" id="PIQ06220.1"/>
    </source>
</evidence>
<dbReference type="EMBL" id="PCUC01000118">
    <property type="protein sequence ID" value="PIQ06220.1"/>
    <property type="molecule type" value="Genomic_DNA"/>
</dbReference>
<dbReference type="Proteomes" id="UP000230778">
    <property type="component" value="Unassembled WGS sequence"/>
</dbReference>
<feature type="compositionally biased region" description="Basic and acidic residues" evidence="1">
    <location>
        <begin position="120"/>
        <end position="143"/>
    </location>
</feature>
<evidence type="ECO:0000256" key="1">
    <source>
        <dbReference type="SAM" id="MobiDB-lite"/>
    </source>
</evidence>
<feature type="region of interest" description="Disordered" evidence="1">
    <location>
        <begin position="109"/>
        <end position="143"/>
    </location>
</feature>
<gene>
    <name evidence="2" type="ORF">COW72_02175</name>
</gene>
<evidence type="ECO:0000313" key="3">
    <source>
        <dbReference type="Proteomes" id="UP000230778"/>
    </source>
</evidence>
<comment type="caution">
    <text evidence="2">The sequence shown here is derived from an EMBL/GenBank/DDBJ whole genome shotgun (WGS) entry which is preliminary data.</text>
</comment>
<name>A0A2H0FJY2_9BACT</name>
<proteinExistence type="predicted"/>
<reference evidence="2 3" key="1">
    <citation type="submission" date="2017-09" db="EMBL/GenBank/DDBJ databases">
        <title>Depth-based differentiation of microbial function through sediment-hosted aquifers and enrichment of novel symbionts in the deep terrestrial subsurface.</title>
        <authorList>
            <person name="Probst A.J."/>
            <person name="Ladd B."/>
            <person name="Jarett J.K."/>
            <person name="Geller-Mcgrath D.E."/>
            <person name="Sieber C.M."/>
            <person name="Emerson J.B."/>
            <person name="Anantharaman K."/>
            <person name="Thomas B.C."/>
            <person name="Malmstrom R."/>
            <person name="Stieglmeier M."/>
            <person name="Klingl A."/>
            <person name="Woyke T."/>
            <person name="Ryan C.M."/>
            <person name="Banfield J.F."/>
        </authorList>
    </citation>
    <scope>NUCLEOTIDE SEQUENCE [LARGE SCALE GENOMIC DNA]</scope>
    <source>
        <strain evidence="2">CG18_big_fil_WC_8_21_14_2_50_37_10</strain>
    </source>
</reference>
<dbReference type="AlphaFoldDB" id="A0A2H0FJY2"/>